<feature type="domain" description="PRTase-CE" evidence="1">
    <location>
        <begin position="35"/>
        <end position="320"/>
    </location>
</feature>
<evidence type="ECO:0000313" key="3">
    <source>
        <dbReference type="Proteomes" id="UP000192132"/>
    </source>
</evidence>
<keyword evidence="3" id="KW-1185">Reference proteome</keyword>
<evidence type="ECO:0000313" key="2">
    <source>
        <dbReference type="EMBL" id="ONG37696.1"/>
    </source>
</evidence>
<dbReference type="AlphaFoldDB" id="A0A1S8CRG3"/>
<sequence>MTDFFSSADYLEIESKLKILASDIWDNAIKMPQIEVWLSQFTGQILSEEEEKLYMTLALSKFIFFSQRMIREMLISLYRDYFRTPIIHELRKANHHTTNFEVLNNLYNEELKLSRFISVGNPAESGAHLLYIFRQVNDLKKFLFRDLYHAFSAESDENGKIKWIARDTNIKRYVFFDDFVGGGTQITGYLKDTLANIRENNPDIQISFISIFSTTQGLEVLNDPNVFNGNAVCLFELDESFKSCTSGARYFKKVEWFNMEKFKKIIEHYGSPLYSNPFGHSDCELLIGFSHNTPNNTLPVFWKDGYIPEMSNSWFPIFKRFEKNYGSVRS</sequence>
<dbReference type="Pfam" id="PF24390">
    <property type="entry name" value="PRTase-CE"/>
    <property type="match status" value="1"/>
</dbReference>
<organism evidence="2 3">
    <name type="scientific">Alkanindiges hydrocarboniclasticus</name>
    <dbReference type="NCBI Taxonomy" id="1907941"/>
    <lineage>
        <taxon>Bacteria</taxon>
        <taxon>Pseudomonadati</taxon>
        <taxon>Pseudomonadota</taxon>
        <taxon>Gammaproteobacteria</taxon>
        <taxon>Moraxellales</taxon>
        <taxon>Moraxellaceae</taxon>
        <taxon>Alkanindiges</taxon>
    </lineage>
</organism>
<dbReference type="Proteomes" id="UP000192132">
    <property type="component" value="Unassembled WGS sequence"/>
</dbReference>
<dbReference type="STRING" id="1907941.BKE30_14075"/>
<dbReference type="OrthoDB" id="8427993at2"/>
<dbReference type="RefSeq" id="WP_076879232.1">
    <property type="nucleotide sequence ID" value="NZ_MLCN01000047.1"/>
</dbReference>
<protein>
    <recommendedName>
        <fullName evidence="1">PRTase-CE domain-containing protein</fullName>
    </recommendedName>
</protein>
<dbReference type="InterPro" id="IPR056920">
    <property type="entry name" value="PRTase-CE"/>
</dbReference>
<accession>A0A1S8CRG3</accession>
<evidence type="ECO:0000259" key="1">
    <source>
        <dbReference type="Pfam" id="PF24390"/>
    </source>
</evidence>
<comment type="caution">
    <text evidence="2">The sequence shown here is derived from an EMBL/GenBank/DDBJ whole genome shotgun (WGS) entry which is preliminary data.</text>
</comment>
<dbReference type="EMBL" id="MLCN01000047">
    <property type="protein sequence ID" value="ONG37696.1"/>
    <property type="molecule type" value="Genomic_DNA"/>
</dbReference>
<reference evidence="2 3" key="1">
    <citation type="submission" date="2016-10" db="EMBL/GenBank/DDBJ databases">
        <title>Draft Genome sequence of Alkanindiges sp. strain H1.</title>
        <authorList>
            <person name="Subhash Y."/>
            <person name="Lee S."/>
        </authorList>
    </citation>
    <scope>NUCLEOTIDE SEQUENCE [LARGE SCALE GENOMIC DNA]</scope>
    <source>
        <strain evidence="2 3">H1</strain>
    </source>
</reference>
<gene>
    <name evidence="2" type="ORF">BKE30_14075</name>
</gene>
<name>A0A1S8CRG3_9GAMM</name>
<proteinExistence type="predicted"/>